<comment type="similarity">
    <text evidence="2 13">Belongs to the class-I pyridine nucleotide-disulfide oxidoreductase family.</text>
</comment>
<evidence type="ECO:0000256" key="4">
    <source>
        <dbReference type="ARBA" id="ARBA00016961"/>
    </source>
</evidence>
<evidence type="ECO:0000259" key="16">
    <source>
        <dbReference type="Pfam" id="PF07992"/>
    </source>
</evidence>
<dbReference type="InterPro" id="IPR023753">
    <property type="entry name" value="FAD/NAD-binding_dom"/>
</dbReference>
<dbReference type="InterPro" id="IPR050151">
    <property type="entry name" value="Class-I_Pyr_Nuc-Dis_Oxidored"/>
</dbReference>
<dbReference type="PANTHER" id="PTHR22912:SF217">
    <property type="entry name" value="DIHYDROLIPOYL DEHYDROGENASE"/>
    <property type="match status" value="1"/>
</dbReference>
<evidence type="ECO:0000313" key="18">
    <source>
        <dbReference type="Proteomes" id="UP000199598"/>
    </source>
</evidence>
<comment type="subcellular location">
    <subcellularLocation>
        <location evidence="1">Cytoplasm</location>
    </subcellularLocation>
</comment>
<evidence type="ECO:0000256" key="6">
    <source>
        <dbReference type="ARBA" id="ARBA00022630"/>
    </source>
</evidence>
<evidence type="ECO:0000259" key="15">
    <source>
        <dbReference type="Pfam" id="PF02852"/>
    </source>
</evidence>
<comment type="cofactor">
    <cofactor evidence="13">
        <name>FAD</name>
        <dbReference type="ChEBI" id="CHEBI:57692"/>
    </cofactor>
    <text evidence="13">Binds 1 FAD per subunit.</text>
</comment>
<reference evidence="17 18" key="1">
    <citation type="submission" date="2016-10" db="EMBL/GenBank/DDBJ databases">
        <authorList>
            <person name="Varghese N."/>
            <person name="Submissions S."/>
        </authorList>
    </citation>
    <scope>NUCLEOTIDE SEQUENCE [LARGE SCALE GENOMIC DNA]</scope>
    <source>
        <strain evidence="17 18">DSM 16392</strain>
    </source>
</reference>
<dbReference type="PIRSF" id="PIRSF000350">
    <property type="entry name" value="Mercury_reductase_MerA"/>
    <property type="match status" value="1"/>
</dbReference>
<evidence type="ECO:0000256" key="14">
    <source>
        <dbReference type="SAM" id="MobiDB-lite"/>
    </source>
</evidence>
<keyword evidence="11 13" id="KW-0676">Redox-active center</keyword>
<keyword evidence="18" id="KW-1185">Reference proteome</keyword>
<dbReference type="InterPro" id="IPR004099">
    <property type="entry name" value="Pyr_nucl-diS_OxRdtase_dimer"/>
</dbReference>
<dbReference type="Gene3D" id="3.30.390.30">
    <property type="match status" value="1"/>
</dbReference>
<evidence type="ECO:0000256" key="5">
    <source>
        <dbReference type="ARBA" id="ARBA00022490"/>
    </source>
</evidence>
<keyword evidence="6 13" id="KW-0285">Flavoprotein</keyword>
<keyword evidence="5" id="KW-0963">Cytoplasm</keyword>
<dbReference type="EC" id="1.8.1.4" evidence="3 13"/>
<protein>
    <recommendedName>
        <fullName evidence="4 13">Dihydrolipoyl dehydrogenase</fullName>
        <ecNumber evidence="3 13">1.8.1.4</ecNumber>
    </recommendedName>
</protein>
<dbReference type="SUPFAM" id="SSF51905">
    <property type="entry name" value="FAD/NAD(P)-binding domain"/>
    <property type="match status" value="1"/>
</dbReference>
<name>A0A1I4CU96_9HYPH</name>
<comment type="caution">
    <text evidence="17">The sequence shown here is derived from an EMBL/GenBank/DDBJ whole genome shotgun (WGS) entry which is preliminary data.</text>
</comment>
<dbReference type="RefSeq" id="WP_093521611.1">
    <property type="nucleotide sequence ID" value="NZ_FOSK01000010.1"/>
</dbReference>
<dbReference type="PRINTS" id="PR00368">
    <property type="entry name" value="FADPNR"/>
</dbReference>
<keyword evidence="10" id="KW-1015">Disulfide bond</keyword>
<proteinExistence type="inferred from homology"/>
<dbReference type="Gene3D" id="3.50.50.60">
    <property type="entry name" value="FAD/NAD(P)-binding domain"/>
    <property type="match status" value="2"/>
</dbReference>
<feature type="domain" description="Pyridine nucleotide-disulphide oxidoreductase dimerisation" evidence="15">
    <location>
        <begin position="361"/>
        <end position="469"/>
    </location>
</feature>
<dbReference type="Pfam" id="PF02852">
    <property type="entry name" value="Pyr_redox_dim"/>
    <property type="match status" value="1"/>
</dbReference>
<gene>
    <name evidence="17" type="ORF">SAMN04488518_11027</name>
</gene>
<evidence type="ECO:0000256" key="7">
    <source>
        <dbReference type="ARBA" id="ARBA00022827"/>
    </source>
</evidence>
<dbReference type="SUPFAM" id="SSF55424">
    <property type="entry name" value="FAD/NAD-linked reductases, dimerisation (C-terminal) domain"/>
    <property type="match status" value="1"/>
</dbReference>
<evidence type="ECO:0000256" key="11">
    <source>
        <dbReference type="ARBA" id="ARBA00023284"/>
    </source>
</evidence>
<dbReference type="InterPro" id="IPR001100">
    <property type="entry name" value="Pyr_nuc-diS_OxRdtase"/>
</dbReference>
<dbReference type="InterPro" id="IPR016156">
    <property type="entry name" value="FAD/NAD-linked_Rdtase_dimer_sf"/>
</dbReference>
<dbReference type="Proteomes" id="UP000199598">
    <property type="component" value="Unassembled WGS sequence"/>
</dbReference>
<dbReference type="PROSITE" id="PS00076">
    <property type="entry name" value="PYRIDINE_REDOX_1"/>
    <property type="match status" value="1"/>
</dbReference>
<dbReference type="PRINTS" id="PR00411">
    <property type="entry name" value="PNDRDTASEI"/>
</dbReference>
<dbReference type="PANTHER" id="PTHR22912">
    <property type="entry name" value="DISULFIDE OXIDOREDUCTASE"/>
    <property type="match status" value="1"/>
</dbReference>
<comment type="miscellaneous">
    <text evidence="13">The active site is a redox-active disulfide bond.</text>
</comment>
<dbReference type="EMBL" id="FOSK01000010">
    <property type="protein sequence ID" value="SFK84475.1"/>
    <property type="molecule type" value="Genomic_DNA"/>
</dbReference>
<organism evidence="17 18">
    <name type="scientific">Pseudovibrio ascidiaceicola</name>
    <dbReference type="NCBI Taxonomy" id="285279"/>
    <lineage>
        <taxon>Bacteria</taxon>
        <taxon>Pseudomonadati</taxon>
        <taxon>Pseudomonadota</taxon>
        <taxon>Alphaproteobacteria</taxon>
        <taxon>Hyphomicrobiales</taxon>
        <taxon>Stappiaceae</taxon>
        <taxon>Pseudovibrio</taxon>
    </lineage>
</organism>
<evidence type="ECO:0000256" key="8">
    <source>
        <dbReference type="ARBA" id="ARBA00023002"/>
    </source>
</evidence>
<feature type="domain" description="FAD/NAD(P)-binding" evidence="16">
    <location>
        <begin position="6"/>
        <end position="341"/>
    </location>
</feature>
<comment type="catalytic activity">
    <reaction evidence="12 13">
        <text>N(6)-[(R)-dihydrolipoyl]-L-lysyl-[protein] + NAD(+) = N(6)-[(R)-lipoyl]-L-lysyl-[protein] + NADH + H(+)</text>
        <dbReference type="Rhea" id="RHEA:15045"/>
        <dbReference type="Rhea" id="RHEA-COMP:10474"/>
        <dbReference type="Rhea" id="RHEA-COMP:10475"/>
        <dbReference type="ChEBI" id="CHEBI:15378"/>
        <dbReference type="ChEBI" id="CHEBI:57540"/>
        <dbReference type="ChEBI" id="CHEBI:57945"/>
        <dbReference type="ChEBI" id="CHEBI:83099"/>
        <dbReference type="ChEBI" id="CHEBI:83100"/>
        <dbReference type="EC" id="1.8.1.4"/>
    </reaction>
</comment>
<keyword evidence="9 13" id="KW-0520">NAD</keyword>
<evidence type="ECO:0000256" key="2">
    <source>
        <dbReference type="ARBA" id="ARBA00007532"/>
    </source>
</evidence>
<dbReference type="InterPro" id="IPR006258">
    <property type="entry name" value="Lipoamide_DH"/>
</dbReference>
<sequence length="480" mass="51268">MSGNAYDVIIIGSGPGGYVTAIRSAQLGFKTAIVEREHMGGICLNWGCIPTKALLRSAEIYHYMQHGKDYGLSAENVSFDASAVVKRSRGVSGQLNGGIGFLMKKNKVDIIWGEAKLTKPGEISVGPSSKDAMQPQHPTPKGVKGHGTYSAKHVIVATGAKPRVIPGLEPDKENIWTYFEAMVPEKMPKSIVVMGSGAIGIEFASFYKTMGVDVTVVEMMSTIMPVEDPEISAIAKKQMEKQGIKFVMEAKVSKVVKGGGQVTATVETKDGKTQEITAEKLISAVGVVGNIENLGLEALGIKTDRGCIVTDGFSRTNVPGVYAIGDVAGPPMLAHKAEHEGVICIEKISGLDVHPMKSEQIPGCTYCNPQVASVGLTEQRAKDAGYELRVGRFPFMGNGKAIALGEPEGLVKTIFDKKTGQLLGAHMVGAEVTELIQGFVVAMGLETTEEELMHTVFPHPTLSEMMKESVLDAYGRALNM</sequence>
<evidence type="ECO:0000256" key="9">
    <source>
        <dbReference type="ARBA" id="ARBA00023027"/>
    </source>
</evidence>
<evidence type="ECO:0000313" key="17">
    <source>
        <dbReference type="EMBL" id="SFK84475.1"/>
    </source>
</evidence>
<evidence type="ECO:0000256" key="1">
    <source>
        <dbReference type="ARBA" id="ARBA00004496"/>
    </source>
</evidence>
<evidence type="ECO:0000256" key="3">
    <source>
        <dbReference type="ARBA" id="ARBA00012608"/>
    </source>
</evidence>
<keyword evidence="8 13" id="KW-0560">Oxidoreductase</keyword>
<dbReference type="InterPro" id="IPR036188">
    <property type="entry name" value="FAD/NAD-bd_sf"/>
</dbReference>
<keyword evidence="7 13" id="KW-0274">FAD</keyword>
<dbReference type="InterPro" id="IPR012999">
    <property type="entry name" value="Pyr_OxRdtase_I_AS"/>
</dbReference>
<evidence type="ECO:0000256" key="12">
    <source>
        <dbReference type="ARBA" id="ARBA00049187"/>
    </source>
</evidence>
<evidence type="ECO:0000256" key="13">
    <source>
        <dbReference type="RuleBase" id="RU003692"/>
    </source>
</evidence>
<dbReference type="NCBIfam" id="TIGR01350">
    <property type="entry name" value="lipoamide_DH"/>
    <property type="match status" value="1"/>
</dbReference>
<evidence type="ECO:0000256" key="10">
    <source>
        <dbReference type="ARBA" id="ARBA00023157"/>
    </source>
</evidence>
<dbReference type="Pfam" id="PF07992">
    <property type="entry name" value="Pyr_redox_2"/>
    <property type="match status" value="1"/>
</dbReference>
<accession>A0A1I4CU96</accession>
<feature type="region of interest" description="Disordered" evidence="14">
    <location>
        <begin position="124"/>
        <end position="147"/>
    </location>
</feature>